<proteinExistence type="predicted"/>
<sequence length="102" mass="11329">MGVNTWSSLHIAKQECVCVCVCVCLSGASPCLQDPLLHTYRPHCSVVLHVGEEGLVSKMGAWISWYRVGLGSPTDPFLSLQCTFFHHVEHFELSCCSDVLYK</sequence>
<name>A0ABV0TEE8_9TELE</name>
<keyword evidence="2" id="KW-1185">Reference proteome</keyword>
<evidence type="ECO:0000313" key="2">
    <source>
        <dbReference type="Proteomes" id="UP001482620"/>
    </source>
</evidence>
<evidence type="ECO:0000313" key="1">
    <source>
        <dbReference type="EMBL" id="MEQ2231250.1"/>
    </source>
</evidence>
<dbReference type="EMBL" id="JAHRIQ010031631">
    <property type="protein sequence ID" value="MEQ2231250.1"/>
    <property type="molecule type" value="Genomic_DNA"/>
</dbReference>
<evidence type="ECO:0008006" key="3">
    <source>
        <dbReference type="Google" id="ProtNLM"/>
    </source>
</evidence>
<reference evidence="1 2" key="1">
    <citation type="submission" date="2021-06" db="EMBL/GenBank/DDBJ databases">
        <authorList>
            <person name="Palmer J.M."/>
        </authorList>
    </citation>
    <scope>NUCLEOTIDE SEQUENCE [LARGE SCALE GENOMIC DNA]</scope>
    <source>
        <strain evidence="2">if_2019</strain>
        <tissue evidence="1">Muscle</tissue>
    </source>
</reference>
<gene>
    <name evidence="1" type="ORF">ILYODFUR_037621</name>
</gene>
<organism evidence="1 2">
    <name type="scientific">Ilyodon furcidens</name>
    <name type="common">goldbreast splitfin</name>
    <dbReference type="NCBI Taxonomy" id="33524"/>
    <lineage>
        <taxon>Eukaryota</taxon>
        <taxon>Metazoa</taxon>
        <taxon>Chordata</taxon>
        <taxon>Craniata</taxon>
        <taxon>Vertebrata</taxon>
        <taxon>Euteleostomi</taxon>
        <taxon>Actinopterygii</taxon>
        <taxon>Neopterygii</taxon>
        <taxon>Teleostei</taxon>
        <taxon>Neoteleostei</taxon>
        <taxon>Acanthomorphata</taxon>
        <taxon>Ovalentaria</taxon>
        <taxon>Atherinomorphae</taxon>
        <taxon>Cyprinodontiformes</taxon>
        <taxon>Goodeidae</taxon>
        <taxon>Ilyodon</taxon>
    </lineage>
</organism>
<protein>
    <recommendedName>
        <fullName evidence="3">Secreted protein</fullName>
    </recommendedName>
</protein>
<accession>A0ABV0TEE8</accession>
<dbReference type="Proteomes" id="UP001482620">
    <property type="component" value="Unassembled WGS sequence"/>
</dbReference>
<comment type="caution">
    <text evidence="1">The sequence shown here is derived from an EMBL/GenBank/DDBJ whole genome shotgun (WGS) entry which is preliminary data.</text>
</comment>